<sequence length="189" mass="23657">MASFIPDTLQNDAEQNTMFHGSNIHYYELHAEGKKYKVLVNGITGDPIYYQEMKNEDLEEDEEEVEDMGSPDFDQTNGAEAEAEVEIPQWDDEDGDREWAENPWDNEERWEEYPDREEETQWENERWWWYERFLAEQVRWENRRWREMIAEDQEEYALFWVYPEEWYLWKRSHRRYGCRYFFFRLLLYH</sequence>
<reference evidence="2" key="1">
    <citation type="submission" date="2022-11" db="EMBL/GenBank/DDBJ databases">
        <title>Genome Resource of Sclerotinia nivalis Strain SnTB1, a Plant Pathogen Isolated from American Ginseng.</title>
        <authorList>
            <person name="Fan S."/>
        </authorList>
    </citation>
    <scope>NUCLEOTIDE SEQUENCE</scope>
    <source>
        <strain evidence="2">SnTB1</strain>
    </source>
</reference>
<keyword evidence="3" id="KW-1185">Reference proteome</keyword>
<feature type="compositionally biased region" description="Acidic residues" evidence="1">
    <location>
        <begin position="57"/>
        <end position="69"/>
    </location>
</feature>
<name>A0A9X0AH60_9HELO</name>
<evidence type="ECO:0000313" key="2">
    <source>
        <dbReference type="EMBL" id="KAJ8060868.1"/>
    </source>
</evidence>
<dbReference type="OrthoDB" id="10478250at2759"/>
<evidence type="ECO:0000256" key="1">
    <source>
        <dbReference type="SAM" id="MobiDB-lite"/>
    </source>
</evidence>
<dbReference type="AlphaFoldDB" id="A0A9X0AH60"/>
<protein>
    <submittedName>
        <fullName evidence="2">Uncharacterized protein</fullName>
    </submittedName>
</protein>
<proteinExistence type="predicted"/>
<comment type="caution">
    <text evidence="2">The sequence shown here is derived from an EMBL/GenBank/DDBJ whole genome shotgun (WGS) entry which is preliminary data.</text>
</comment>
<gene>
    <name evidence="2" type="ORF">OCU04_009950</name>
</gene>
<organism evidence="2 3">
    <name type="scientific">Sclerotinia nivalis</name>
    <dbReference type="NCBI Taxonomy" id="352851"/>
    <lineage>
        <taxon>Eukaryota</taxon>
        <taxon>Fungi</taxon>
        <taxon>Dikarya</taxon>
        <taxon>Ascomycota</taxon>
        <taxon>Pezizomycotina</taxon>
        <taxon>Leotiomycetes</taxon>
        <taxon>Helotiales</taxon>
        <taxon>Sclerotiniaceae</taxon>
        <taxon>Sclerotinia</taxon>
    </lineage>
</organism>
<feature type="region of interest" description="Disordered" evidence="1">
    <location>
        <begin position="56"/>
        <end position="104"/>
    </location>
</feature>
<evidence type="ECO:0000313" key="3">
    <source>
        <dbReference type="Proteomes" id="UP001152300"/>
    </source>
</evidence>
<dbReference type="Proteomes" id="UP001152300">
    <property type="component" value="Unassembled WGS sequence"/>
</dbReference>
<dbReference type="EMBL" id="JAPEIS010000012">
    <property type="protein sequence ID" value="KAJ8060868.1"/>
    <property type="molecule type" value="Genomic_DNA"/>
</dbReference>
<accession>A0A9X0AH60</accession>
<feature type="compositionally biased region" description="Acidic residues" evidence="1">
    <location>
        <begin position="81"/>
        <end position="96"/>
    </location>
</feature>